<feature type="binding site" evidence="3">
    <location>
        <position position="453"/>
    </location>
    <ligand>
        <name>substrate</name>
    </ligand>
</feature>
<reference evidence="5 6" key="1">
    <citation type="submission" date="2018-09" db="EMBL/GenBank/DDBJ databases">
        <title>Marinorhizobium profundi gen. nov., sp. nov., isolated from a deep-sea sediment sample from the New Britain Trench and proposal of Marinorhizobiaceae fam. nov. in the order Rhizobiales of the class Alphaproteobacteria.</title>
        <authorList>
            <person name="Cao J."/>
        </authorList>
    </citation>
    <scope>NUCLEOTIDE SEQUENCE [LARGE SCALE GENOMIC DNA]</scope>
    <source>
        <strain evidence="5 6">WS11</strain>
    </source>
</reference>
<evidence type="ECO:0000313" key="6">
    <source>
        <dbReference type="Proteomes" id="UP000268192"/>
    </source>
</evidence>
<accession>A0A3Q8XMJ7</accession>
<dbReference type="CDD" id="cd11356">
    <property type="entry name" value="AmyAc_Sucrose_phosphorylase-like_1"/>
    <property type="match status" value="1"/>
</dbReference>
<dbReference type="Gene3D" id="3.90.400.10">
    <property type="entry name" value="Oligo-1,6-glucosidase, Domain 2"/>
    <property type="match status" value="1"/>
</dbReference>
<feature type="binding site" evidence="3">
    <location>
        <begin position="236"/>
        <end position="238"/>
    </location>
    <ligand>
        <name>substrate</name>
    </ligand>
</feature>
<dbReference type="Gene3D" id="2.60.40.1180">
    <property type="entry name" value="Golgi alpha-mannosidase II"/>
    <property type="match status" value="1"/>
</dbReference>
<dbReference type="InterPro" id="IPR006047">
    <property type="entry name" value="GH13_cat_dom"/>
</dbReference>
<dbReference type="RefSeq" id="WP_126008726.1">
    <property type="nucleotide sequence ID" value="NZ_CP032509.1"/>
</dbReference>
<dbReference type="Gene3D" id="3.20.20.80">
    <property type="entry name" value="Glycosidases"/>
    <property type="match status" value="1"/>
</dbReference>
<dbReference type="EMBL" id="CP032509">
    <property type="protein sequence ID" value="AZN70951.1"/>
    <property type="molecule type" value="Genomic_DNA"/>
</dbReference>
<evidence type="ECO:0000256" key="2">
    <source>
        <dbReference type="ARBA" id="ARBA00022679"/>
    </source>
</evidence>
<dbReference type="InterPro" id="IPR017853">
    <property type="entry name" value="GH"/>
</dbReference>
<evidence type="ECO:0000259" key="4">
    <source>
        <dbReference type="SMART" id="SM00642"/>
    </source>
</evidence>
<protein>
    <submittedName>
        <fullName evidence="5">Alpha-amylase</fullName>
    </submittedName>
</protein>
<dbReference type="Pfam" id="PF00128">
    <property type="entry name" value="Alpha-amylase"/>
    <property type="match status" value="1"/>
</dbReference>
<dbReference type="InterPro" id="IPR013780">
    <property type="entry name" value="Glyco_hydro_b"/>
</dbReference>
<evidence type="ECO:0000256" key="3">
    <source>
        <dbReference type="PIRSR" id="PIRSR003059-2"/>
    </source>
</evidence>
<dbReference type="InterPro" id="IPR033746">
    <property type="entry name" value="GGa_phosphorylase"/>
</dbReference>
<dbReference type="InterPro" id="IPR016377">
    <property type="entry name" value="Sucrose_GGa_phosphorylase-rel"/>
</dbReference>
<dbReference type="KEGG" id="abaw:D5400_06375"/>
<dbReference type="Proteomes" id="UP000268192">
    <property type="component" value="Chromosome"/>
</dbReference>
<evidence type="ECO:0000256" key="1">
    <source>
        <dbReference type="ARBA" id="ARBA00022676"/>
    </source>
</evidence>
<feature type="binding site" evidence="3">
    <location>
        <begin position="345"/>
        <end position="346"/>
    </location>
    <ligand>
        <name>substrate</name>
    </ligand>
</feature>
<evidence type="ECO:0000313" key="5">
    <source>
        <dbReference type="EMBL" id="AZN70951.1"/>
    </source>
</evidence>
<dbReference type="SMART" id="SM00642">
    <property type="entry name" value="Aamy"/>
    <property type="match status" value="1"/>
</dbReference>
<keyword evidence="6" id="KW-1185">Reference proteome</keyword>
<dbReference type="OrthoDB" id="9805159at2"/>
<dbReference type="GO" id="GO:0005975">
    <property type="term" value="P:carbohydrate metabolic process"/>
    <property type="evidence" value="ECO:0007669"/>
    <property type="project" value="InterPro"/>
</dbReference>
<feature type="domain" description="Glycosyl hydrolase family 13 catalytic" evidence="4">
    <location>
        <begin position="76"/>
        <end position="411"/>
    </location>
</feature>
<feature type="binding site" evidence="3">
    <location>
        <position position="105"/>
    </location>
    <ligand>
        <name>substrate</name>
    </ligand>
</feature>
<dbReference type="SUPFAM" id="SSF51445">
    <property type="entry name" value="(Trans)glycosidases"/>
    <property type="match status" value="1"/>
</dbReference>
<dbReference type="GO" id="GO:0016757">
    <property type="term" value="F:glycosyltransferase activity"/>
    <property type="evidence" value="ECO:0007669"/>
    <property type="project" value="UniProtKB-KW"/>
</dbReference>
<organism evidence="5 6">
    <name type="scientific">Georhizobium profundi</name>
    <dbReference type="NCBI Taxonomy" id="2341112"/>
    <lineage>
        <taxon>Bacteria</taxon>
        <taxon>Pseudomonadati</taxon>
        <taxon>Pseudomonadota</taxon>
        <taxon>Alphaproteobacteria</taxon>
        <taxon>Hyphomicrobiales</taxon>
        <taxon>Rhizobiaceae</taxon>
        <taxon>Georhizobium</taxon>
    </lineage>
</organism>
<gene>
    <name evidence="5" type="ORF">D5400_06375</name>
</gene>
<dbReference type="InterPro" id="IPR045857">
    <property type="entry name" value="O16G_dom_2"/>
</dbReference>
<dbReference type="AlphaFoldDB" id="A0A3Q8XMJ7"/>
<keyword evidence="2" id="KW-0808">Transferase</keyword>
<proteinExistence type="predicted"/>
<keyword evidence="1" id="KW-0328">Glycosyltransferase</keyword>
<sequence>MPSFLRSRLESHLAFIYPERDSAALTDAMIAAFWPESGKAKPRSKGRLTNQPPWSERDTVLIAYGNSLIDEKTAPVALLHDFLDTHLDGSVNSVHVLPFFPYTSDDGFAVVDYYSVNPDVGDWKHLQRLGRRYRLMADLVLNHVSSASLWFKQYLRGEEPGSGFFVEVDPATDLSAVVRPRPHPLLRKVETAHGERHVWCTFSEDQVDLNFANPEMLIEFLRIMRFHIDRGVRTIRLDAVAFVWKEIGTNCIHLPQTHEIVRLMRTLADYAEVPLLLITETNVPNMENLSYFGNRNEAHAVYNFSFPPLVVHALLSGDATALNRWQMTMPPAPAGCFYFNFVASHDGIGLRPAEGLLPNEEIAMMIAAVEAFGGAVSLRAMPDGTYRPYEMNIALFDAFQGKIDGTPDEWRRERFLCSQTIMMALEGMPAFYIHSLLATPNDHDRRARTGHNRSLNRHQWDYDALKERLADAESEQAIVLGELKRQIDIRTAQKAFHPNATQFTLQLGEGLFGVWRQSIDREQSIFAIHNVTDRAITLPLVSLNLIKGETWTDLLSGNEIDAEIGTAIELHPYQCVWLANRTA</sequence>
<dbReference type="PANTHER" id="PTHR38784:SF1">
    <property type="entry name" value="SUCROSE PHOSPHORYLASE"/>
    <property type="match status" value="1"/>
</dbReference>
<dbReference type="PANTHER" id="PTHR38784">
    <property type="entry name" value="SUCROSE PHOSPHORYLASE"/>
    <property type="match status" value="1"/>
</dbReference>
<dbReference type="PIRSF" id="PIRSF003059">
    <property type="entry name" value="Sucrose_phosphorylase"/>
    <property type="match status" value="1"/>
</dbReference>
<name>A0A3Q8XMJ7_9HYPH</name>
<feature type="binding site" evidence="3">
    <location>
        <position position="143"/>
    </location>
    <ligand>
        <name>substrate</name>
    </ligand>
</feature>